<dbReference type="PANTHER" id="PTHR10900:SF77">
    <property type="entry name" value="FI19380P1"/>
    <property type="match status" value="1"/>
</dbReference>
<evidence type="ECO:0000313" key="5">
    <source>
        <dbReference type="Proteomes" id="UP001473302"/>
    </source>
</evidence>
<proteinExistence type="predicted"/>
<comment type="caution">
    <text evidence="4">The sequence shown here is derived from an EMBL/GenBank/DDBJ whole genome shotgun (WGS) entry which is preliminary data.</text>
</comment>
<dbReference type="Pfam" id="PF02469">
    <property type="entry name" value="Fasciclin"/>
    <property type="match status" value="5"/>
</dbReference>
<feature type="chain" id="PRO_5045911887" description="FAS1 domain-containing protein" evidence="2">
    <location>
        <begin position="18"/>
        <end position="802"/>
    </location>
</feature>
<name>A0ABP9YRX4_9FUNG</name>
<feature type="domain" description="FAS1" evidence="3">
    <location>
        <begin position="18"/>
        <end position="288"/>
    </location>
</feature>
<gene>
    <name evidence="4" type="ORF">MFLAVUS_003022</name>
</gene>
<dbReference type="PROSITE" id="PS50213">
    <property type="entry name" value="FAS1"/>
    <property type="match status" value="3"/>
</dbReference>
<protein>
    <recommendedName>
        <fullName evidence="3">FAS1 domain-containing protein</fullName>
    </recommendedName>
</protein>
<keyword evidence="2" id="KW-0732">Signal</keyword>
<dbReference type="SUPFAM" id="SSF82153">
    <property type="entry name" value="FAS1 domain"/>
    <property type="match status" value="5"/>
</dbReference>
<dbReference type="InterPro" id="IPR000782">
    <property type="entry name" value="FAS1_domain"/>
</dbReference>
<sequence>MEIISMVYLLLLCDVQAYKTIIDVLSEDAKFSTLLRHLQYTRLIPMINTLETGTFFAPDNSAFESYQGPAITKDVLLYHLLPQLYITDDLQDGQILETSFVRPGFLGTNSTGQMIKITEKFSSFYKVNGVRVKHKDVFVNQKTKINVIDRVLEPPAMLPSVLKVLDEKLFELMQRTGNDKLLSSERPFTTFISAKYLLDRFNYVEKKYLTSEYGLEDLKQMVKYLVIAEPVYFNNLSVGETSYTSESGESIKLKVTENHRQATVNGLKVIEKDILAANGVIHVLDDLPLAGSLVFDTRKYLFGLNATKFVSLIDQYGLGNFLDSESNDVTILAPTNEVIDEDDIPNNLKKQWLSYHLIQGAWKPTDLVDRRLLKSEYNSSLLLNESQRMVVRVGKDEKLQELLKSIQFGSHSKVIGNDLSINGNVIYRISDPVDLPLDIFTSLVVDLELSTFIATLYVSGVIEEIKRSKAISLFVPTNQAYKNLGLVSRYLVSPAGRSDLQTVLRYHVVTSLLYYQDLIDDSLEVTTLTDETLFINGKNQDGKIWISAGDQTEKEDYGVVQKSDILVSNGVVHKVNHIQIPNHVNITHQNLLSGINANLMQDILKRTGVLEEMDLTDSYILAPTDKAFENIDLESLWNDTEKLKRIAKLHIIPKSNGKRRWFSNPLFNEQVFETMLQQDKIVVRQVGHGNIMIRVKGEPYHEHARVLDMGKVSTGDRTGGVIEIDSVLFPVERGAFGLPWLWSVLIVSLLWVTCFSLLALAGFFMFKKYKRTRDGYETIMEAEADDIAEEERDLSRQTNPVN</sequence>
<feature type="transmembrane region" description="Helical" evidence="1">
    <location>
        <begin position="740"/>
        <end position="766"/>
    </location>
</feature>
<dbReference type="InterPro" id="IPR036378">
    <property type="entry name" value="FAS1_dom_sf"/>
</dbReference>
<feature type="domain" description="FAS1" evidence="3">
    <location>
        <begin position="293"/>
        <end position="433"/>
    </location>
</feature>
<evidence type="ECO:0000259" key="3">
    <source>
        <dbReference type="PROSITE" id="PS50213"/>
    </source>
</evidence>
<keyword evidence="1" id="KW-0472">Membrane</keyword>
<evidence type="ECO:0000256" key="2">
    <source>
        <dbReference type="SAM" id="SignalP"/>
    </source>
</evidence>
<dbReference type="PANTHER" id="PTHR10900">
    <property type="entry name" value="PERIOSTIN-RELATED"/>
    <property type="match status" value="1"/>
</dbReference>
<dbReference type="Proteomes" id="UP001473302">
    <property type="component" value="Unassembled WGS sequence"/>
</dbReference>
<dbReference type="Gene3D" id="2.30.180.10">
    <property type="entry name" value="FAS1 domain"/>
    <property type="match status" value="5"/>
</dbReference>
<dbReference type="InterPro" id="IPR050904">
    <property type="entry name" value="Adhesion/Biosynth-related"/>
</dbReference>
<evidence type="ECO:0000256" key="1">
    <source>
        <dbReference type="SAM" id="Phobius"/>
    </source>
</evidence>
<dbReference type="EMBL" id="BAABUK010000005">
    <property type="protein sequence ID" value="GAA5809611.1"/>
    <property type="molecule type" value="Genomic_DNA"/>
</dbReference>
<organism evidence="4 5">
    <name type="scientific">Mucor flavus</name>
    <dbReference type="NCBI Taxonomy" id="439312"/>
    <lineage>
        <taxon>Eukaryota</taxon>
        <taxon>Fungi</taxon>
        <taxon>Fungi incertae sedis</taxon>
        <taxon>Mucoromycota</taxon>
        <taxon>Mucoromycotina</taxon>
        <taxon>Mucoromycetes</taxon>
        <taxon>Mucorales</taxon>
        <taxon>Mucorineae</taxon>
        <taxon>Mucoraceae</taxon>
        <taxon>Mucor</taxon>
    </lineage>
</organism>
<dbReference type="SMART" id="SM00554">
    <property type="entry name" value="FAS1"/>
    <property type="match status" value="5"/>
</dbReference>
<feature type="domain" description="FAS1" evidence="3">
    <location>
        <begin position="436"/>
        <end position="579"/>
    </location>
</feature>
<keyword evidence="1" id="KW-0812">Transmembrane</keyword>
<keyword evidence="1" id="KW-1133">Transmembrane helix</keyword>
<accession>A0ABP9YRX4</accession>
<reference evidence="4 5" key="1">
    <citation type="submission" date="2024-04" db="EMBL/GenBank/DDBJ databases">
        <title>genome sequences of Mucor flavus KT1a and Helicostylum pulchrum KT1b strains isolated from the surface of a dry-aged beef.</title>
        <authorList>
            <person name="Toyotome T."/>
            <person name="Hosono M."/>
            <person name="Torimaru M."/>
            <person name="Fukuda K."/>
            <person name="Mikami N."/>
        </authorList>
    </citation>
    <scope>NUCLEOTIDE SEQUENCE [LARGE SCALE GENOMIC DNA]</scope>
    <source>
        <strain evidence="4 5">KT1a</strain>
    </source>
</reference>
<evidence type="ECO:0000313" key="4">
    <source>
        <dbReference type="EMBL" id="GAA5809611.1"/>
    </source>
</evidence>
<keyword evidence="5" id="KW-1185">Reference proteome</keyword>
<feature type="signal peptide" evidence="2">
    <location>
        <begin position="1"/>
        <end position="17"/>
    </location>
</feature>